<feature type="chain" id="PRO_5042106097" evidence="6">
    <location>
        <begin position="21"/>
        <end position="706"/>
    </location>
</feature>
<dbReference type="GO" id="GO:0071949">
    <property type="term" value="F:FAD binding"/>
    <property type="evidence" value="ECO:0007669"/>
    <property type="project" value="InterPro"/>
</dbReference>
<dbReference type="EC" id="1.-.-.-" evidence="8"/>
<dbReference type="PROSITE" id="PS51387">
    <property type="entry name" value="FAD_PCMH"/>
    <property type="match status" value="1"/>
</dbReference>
<dbReference type="Pfam" id="PF01565">
    <property type="entry name" value="FAD_binding_4"/>
    <property type="match status" value="1"/>
</dbReference>
<comment type="similarity">
    <text evidence="2">Belongs to the oxygen-dependent FAD-linked oxidoreductase family.</text>
</comment>
<evidence type="ECO:0000256" key="4">
    <source>
        <dbReference type="ARBA" id="ARBA00022827"/>
    </source>
</evidence>
<keyword evidence="9" id="KW-1185">Reference proteome</keyword>
<evidence type="ECO:0000256" key="5">
    <source>
        <dbReference type="ARBA" id="ARBA00023002"/>
    </source>
</evidence>
<evidence type="ECO:0000256" key="3">
    <source>
        <dbReference type="ARBA" id="ARBA00022630"/>
    </source>
</evidence>
<evidence type="ECO:0000313" key="8">
    <source>
        <dbReference type="EMBL" id="KAK1737987.1"/>
    </source>
</evidence>
<feature type="domain" description="FAD-binding PCMH-type" evidence="7">
    <location>
        <begin position="147"/>
        <end position="337"/>
    </location>
</feature>
<evidence type="ECO:0000256" key="6">
    <source>
        <dbReference type="SAM" id="SignalP"/>
    </source>
</evidence>
<dbReference type="InterPro" id="IPR050416">
    <property type="entry name" value="FAD-linked_Oxidoreductase"/>
</dbReference>
<dbReference type="GO" id="GO:0016491">
    <property type="term" value="F:oxidoreductase activity"/>
    <property type="evidence" value="ECO:0007669"/>
    <property type="project" value="UniProtKB-KW"/>
</dbReference>
<sequence>MNLSSIAIAAFLSSLSSATADTVLGERSTSEDRGIAALKLRGAQEKTAAGSGIEKGRQLKKKQKDACGPETENSCVATTNVRSPSTLVSCLNGTSSFMDTPVTIIEYPDPKGTDNPFYVNKTVSKLTFPQVDFDDFLEANFNAGLGGPRFPAGIFYAEGQEEVIMAVNCARAAGYKVSPRGRGHSYQGLSSMDGYLVIDLSLMCVPDNFTPTTQNEDHPWLLGGEQKVIGTIKSGSGCTNAVMLAYTAEHFPDDGIYLVGSCPSVGITGYATGGGQGDTTPWVGLGVDDVLSYDIVLYDGTNVTASEKEHSDLYWALRGGGSGFGVITSLTTAVVNAPKPLESSSSSSSRFTYVAQLYKQTQNEAKKFLERFQDFLVPNLPFDSKKYKDKIRNSSARFGGDGQFSTKENEYLAFTGIFLGSKDEAISTFEKAGLRDPDIFKESESVEFEFSSHADVQLFKICYQLGQSPSPSFWQSEWTSASYNVCEDLGIDPDEYCHTKFFYGSITTPVLLPNCDYNQVSFNLEDVKNVILPAIKAAAIKPQSWFNRPGSQKWAPGIPQTVWSLPGGLLVGRLDPDVLLDLANVGVEITHFAHGAPTVVARDETGYSNREEFILLSFAGGGEMEKYEEVASILINKAYGGDSSKLRGYINYVNPVGTTGGDWRTYYFGDNYERLSEIKAEYDVTNGFGNPVQVEPALSKKAKSGK</sequence>
<dbReference type="AlphaFoldDB" id="A0AAD8Y232"/>
<keyword evidence="4" id="KW-0274">FAD</keyword>
<keyword evidence="3" id="KW-0285">Flavoprotein</keyword>
<dbReference type="Gene3D" id="3.40.462.20">
    <property type="match status" value="2"/>
</dbReference>
<accession>A0AAD8Y232</accession>
<dbReference type="InterPro" id="IPR016166">
    <property type="entry name" value="FAD-bd_PCMH"/>
</dbReference>
<evidence type="ECO:0000313" key="9">
    <source>
        <dbReference type="Proteomes" id="UP001224775"/>
    </source>
</evidence>
<dbReference type="InterPro" id="IPR036318">
    <property type="entry name" value="FAD-bd_PCMH-like_sf"/>
</dbReference>
<dbReference type="InterPro" id="IPR006094">
    <property type="entry name" value="Oxid_FAD_bind_N"/>
</dbReference>
<dbReference type="SUPFAM" id="SSF56176">
    <property type="entry name" value="FAD-binding/transporter-associated domain-like"/>
    <property type="match status" value="1"/>
</dbReference>
<dbReference type="Gene3D" id="3.30.465.10">
    <property type="match status" value="2"/>
</dbReference>
<evidence type="ECO:0000256" key="1">
    <source>
        <dbReference type="ARBA" id="ARBA00001974"/>
    </source>
</evidence>
<dbReference type="InterPro" id="IPR006093">
    <property type="entry name" value="Oxy_OxRdtase_FAD_BS"/>
</dbReference>
<dbReference type="InterPro" id="IPR016169">
    <property type="entry name" value="FAD-bd_PCMH_sub2"/>
</dbReference>
<feature type="signal peptide" evidence="6">
    <location>
        <begin position="1"/>
        <end position="20"/>
    </location>
</feature>
<dbReference type="InterPro" id="IPR012951">
    <property type="entry name" value="BBE"/>
</dbReference>
<evidence type="ECO:0000259" key="7">
    <source>
        <dbReference type="PROSITE" id="PS51387"/>
    </source>
</evidence>
<comment type="cofactor">
    <cofactor evidence="1">
        <name>FAD</name>
        <dbReference type="ChEBI" id="CHEBI:57692"/>
    </cofactor>
</comment>
<dbReference type="PANTHER" id="PTHR42973">
    <property type="entry name" value="BINDING OXIDOREDUCTASE, PUTATIVE (AFU_ORTHOLOGUE AFUA_1G17690)-RELATED"/>
    <property type="match status" value="1"/>
</dbReference>
<keyword evidence="6" id="KW-0732">Signal</keyword>
<keyword evidence="5 8" id="KW-0560">Oxidoreductase</keyword>
<protein>
    <submittedName>
        <fullName evidence="8">FAD-dependent oxidoreductase</fullName>
        <ecNumber evidence="8">1.-.-.-</ecNumber>
    </submittedName>
</protein>
<organism evidence="8 9">
    <name type="scientific">Skeletonema marinoi</name>
    <dbReference type="NCBI Taxonomy" id="267567"/>
    <lineage>
        <taxon>Eukaryota</taxon>
        <taxon>Sar</taxon>
        <taxon>Stramenopiles</taxon>
        <taxon>Ochrophyta</taxon>
        <taxon>Bacillariophyta</taxon>
        <taxon>Coscinodiscophyceae</taxon>
        <taxon>Thalassiosirophycidae</taxon>
        <taxon>Thalassiosirales</taxon>
        <taxon>Skeletonemataceae</taxon>
        <taxon>Skeletonema</taxon>
        <taxon>Skeletonema marinoi-dohrnii complex</taxon>
    </lineage>
</organism>
<dbReference type="PANTHER" id="PTHR42973:SF39">
    <property type="entry name" value="FAD-BINDING PCMH-TYPE DOMAIN-CONTAINING PROTEIN"/>
    <property type="match status" value="1"/>
</dbReference>
<dbReference type="PROSITE" id="PS00862">
    <property type="entry name" value="OX2_COVAL_FAD"/>
    <property type="match status" value="1"/>
</dbReference>
<gene>
    <name evidence="8" type="ORF">QTG54_011281</name>
</gene>
<dbReference type="EMBL" id="JATAAI010000022">
    <property type="protein sequence ID" value="KAK1737987.1"/>
    <property type="molecule type" value="Genomic_DNA"/>
</dbReference>
<proteinExistence type="inferred from homology"/>
<name>A0AAD8Y232_9STRA</name>
<evidence type="ECO:0000256" key="2">
    <source>
        <dbReference type="ARBA" id="ARBA00005466"/>
    </source>
</evidence>
<dbReference type="Proteomes" id="UP001224775">
    <property type="component" value="Unassembled WGS sequence"/>
</dbReference>
<comment type="caution">
    <text evidence="8">The sequence shown here is derived from an EMBL/GenBank/DDBJ whole genome shotgun (WGS) entry which is preliminary data.</text>
</comment>
<dbReference type="Pfam" id="PF08031">
    <property type="entry name" value="BBE"/>
    <property type="match status" value="1"/>
</dbReference>
<reference evidence="8" key="1">
    <citation type="submission" date="2023-06" db="EMBL/GenBank/DDBJ databases">
        <title>Survivors Of The Sea: Transcriptome response of Skeletonema marinoi to long-term dormancy.</title>
        <authorList>
            <person name="Pinder M.I.M."/>
            <person name="Kourtchenko O."/>
            <person name="Robertson E.K."/>
            <person name="Larsson T."/>
            <person name="Maumus F."/>
            <person name="Osuna-Cruz C.M."/>
            <person name="Vancaester E."/>
            <person name="Stenow R."/>
            <person name="Vandepoele K."/>
            <person name="Ploug H."/>
            <person name="Bruchert V."/>
            <person name="Godhe A."/>
            <person name="Topel M."/>
        </authorList>
    </citation>
    <scope>NUCLEOTIDE SEQUENCE</scope>
    <source>
        <strain evidence="8">R05AC</strain>
    </source>
</reference>